<dbReference type="PANTHER" id="PTHR31917">
    <property type="entry name" value="AGENET DOMAIN-CONTAINING PROTEIN-RELATED"/>
    <property type="match status" value="1"/>
</dbReference>
<dbReference type="Pfam" id="PF05641">
    <property type="entry name" value="Agenet"/>
    <property type="match status" value="1"/>
</dbReference>
<feature type="domain" description="Agenet" evidence="1">
    <location>
        <begin position="3"/>
        <end position="73"/>
    </location>
</feature>
<proteinExistence type="predicted"/>
<dbReference type="SMART" id="SM00743">
    <property type="entry name" value="Agenet"/>
    <property type="match status" value="1"/>
</dbReference>
<reference evidence="2" key="2">
    <citation type="submission" date="2015-03" db="UniProtKB">
        <authorList>
            <consortium name="EnsemblPlants"/>
        </authorList>
    </citation>
    <scope>IDENTIFICATION</scope>
</reference>
<organism evidence="2 3">
    <name type="scientific">Brassica oleracea var. oleracea</name>
    <dbReference type="NCBI Taxonomy" id="109376"/>
    <lineage>
        <taxon>Eukaryota</taxon>
        <taxon>Viridiplantae</taxon>
        <taxon>Streptophyta</taxon>
        <taxon>Embryophyta</taxon>
        <taxon>Tracheophyta</taxon>
        <taxon>Spermatophyta</taxon>
        <taxon>Magnoliopsida</taxon>
        <taxon>eudicotyledons</taxon>
        <taxon>Gunneridae</taxon>
        <taxon>Pentapetalae</taxon>
        <taxon>rosids</taxon>
        <taxon>malvids</taxon>
        <taxon>Brassicales</taxon>
        <taxon>Brassicaceae</taxon>
        <taxon>Brassiceae</taxon>
        <taxon>Brassica</taxon>
    </lineage>
</organism>
<dbReference type="Gene3D" id="2.30.30.140">
    <property type="match status" value="1"/>
</dbReference>
<name>A0A0D3DYR6_BRAOL</name>
<dbReference type="HOGENOM" id="CLU_1706731_0_0_1"/>
<protein>
    <recommendedName>
        <fullName evidence="1">Agenet domain-containing protein</fullName>
    </recommendedName>
</protein>
<dbReference type="Proteomes" id="UP000032141">
    <property type="component" value="Chromosome C8"/>
</dbReference>
<dbReference type="STRING" id="109376.A0A0D3DYR6"/>
<dbReference type="Gramene" id="Bo8g114630.1">
    <property type="protein sequence ID" value="Bo8g114630.1"/>
    <property type="gene ID" value="Bo8g114630"/>
</dbReference>
<keyword evidence="3" id="KW-1185">Reference proteome</keyword>
<dbReference type="AlphaFoldDB" id="A0A0D3DYR6"/>
<evidence type="ECO:0000313" key="2">
    <source>
        <dbReference type="EnsemblPlants" id="Bo8g114630.1"/>
    </source>
</evidence>
<evidence type="ECO:0000259" key="1">
    <source>
        <dbReference type="SMART" id="SM00743"/>
    </source>
</evidence>
<reference evidence="2 3" key="1">
    <citation type="journal article" date="2014" name="Genome Biol.">
        <title>Transcriptome and methylome profiling reveals relics of genome dominance in the mesopolyploid Brassica oleracea.</title>
        <authorList>
            <person name="Parkin I.A."/>
            <person name="Koh C."/>
            <person name="Tang H."/>
            <person name="Robinson S.J."/>
            <person name="Kagale S."/>
            <person name="Clarke W.E."/>
            <person name="Town C.D."/>
            <person name="Nixon J."/>
            <person name="Krishnakumar V."/>
            <person name="Bidwell S.L."/>
            <person name="Denoeud F."/>
            <person name="Belcram H."/>
            <person name="Links M.G."/>
            <person name="Just J."/>
            <person name="Clarke C."/>
            <person name="Bender T."/>
            <person name="Huebert T."/>
            <person name="Mason A.S."/>
            <person name="Pires J.C."/>
            <person name="Barker G."/>
            <person name="Moore J."/>
            <person name="Walley P.G."/>
            <person name="Manoli S."/>
            <person name="Batley J."/>
            <person name="Edwards D."/>
            <person name="Nelson M.N."/>
            <person name="Wang X."/>
            <person name="Paterson A.H."/>
            <person name="King G."/>
            <person name="Bancroft I."/>
            <person name="Chalhoub B."/>
            <person name="Sharpe A.G."/>
        </authorList>
    </citation>
    <scope>NUCLEOTIDE SEQUENCE</scope>
    <source>
        <strain evidence="2 3">cv. TO1000</strain>
    </source>
</reference>
<dbReference type="PANTHER" id="PTHR31917:SF148">
    <property type="entry name" value="DUF724 DOMAIN-CONTAINING PROTEIN 2"/>
    <property type="match status" value="1"/>
</dbReference>
<dbReference type="InterPro" id="IPR014002">
    <property type="entry name" value="Agenet_dom_plant"/>
</dbReference>
<dbReference type="InterPro" id="IPR008395">
    <property type="entry name" value="Agenet-like_dom"/>
</dbReference>
<evidence type="ECO:0000313" key="3">
    <source>
        <dbReference type="Proteomes" id="UP000032141"/>
    </source>
</evidence>
<dbReference type="EnsemblPlants" id="Bo8g114630.1">
    <property type="protein sequence ID" value="Bo8g114630.1"/>
    <property type="gene ID" value="Bo8g114630"/>
</dbReference>
<dbReference type="CDD" id="cd20405">
    <property type="entry name" value="Tudor_Agenet_AtDUF_rpt1_3"/>
    <property type="match status" value="1"/>
</dbReference>
<accession>A0A0D3DYR6</accession>
<sequence>MDEGFVKGDKVEVCSKQDGFFGSYFEAKVLSKLPRGSFYKVKYKNLVTEGEDPMPLIEIISADEIRSMPPKLFQPSTFRRHDKVDAFDLDAWWFGEIIGQKGDMFSVPRPMMCASTHLNVSEGILIWLMDTGFLQQQGNDFLDSDMFLVINCCL</sequence>